<name>A0ACC0ANK8_CATRO</name>
<evidence type="ECO:0000313" key="1">
    <source>
        <dbReference type="EMBL" id="KAI5661066.1"/>
    </source>
</evidence>
<dbReference type="EMBL" id="CM044705">
    <property type="protein sequence ID" value="KAI5661066.1"/>
    <property type="molecule type" value="Genomic_DNA"/>
</dbReference>
<keyword evidence="2" id="KW-1185">Reference proteome</keyword>
<sequence>MVRPSGRKGDANLGPVTVMTGRVEGRPVTASSRGEAGSSTQPPAVPFRSRPPLYPHLSHTPMPYEPYGSAHSLSHHTDTMLGTARQDSSCSTHGYSHAEYGVSSSDHYVPGPAYRFARSRNKRPDVFRDVPAPTEKRKKVKPSDWEQTEAAERGPDRSLLKCRSRYMALTGWELTDSQAGPLDLGLGLTKGLGFNALELHIVATSRQTSQSHQTMYSCPPHPTSGGTLTAEQQDVCLEEHFRGGTLARGTFALTDRDMD</sequence>
<gene>
    <name evidence="1" type="ORF">M9H77_20389</name>
</gene>
<organism evidence="1 2">
    <name type="scientific">Catharanthus roseus</name>
    <name type="common">Madagascar periwinkle</name>
    <name type="synonym">Vinca rosea</name>
    <dbReference type="NCBI Taxonomy" id="4058"/>
    <lineage>
        <taxon>Eukaryota</taxon>
        <taxon>Viridiplantae</taxon>
        <taxon>Streptophyta</taxon>
        <taxon>Embryophyta</taxon>
        <taxon>Tracheophyta</taxon>
        <taxon>Spermatophyta</taxon>
        <taxon>Magnoliopsida</taxon>
        <taxon>eudicotyledons</taxon>
        <taxon>Gunneridae</taxon>
        <taxon>Pentapetalae</taxon>
        <taxon>asterids</taxon>
        <taxon>lamiids</taxon>
        <taxon>Gentianales</taxon>
        <taxon>Apocynaceae</taxon>
        <taxon>Rauvolfioideae</taxon>
        <taxon>Vinceae</taxon>
        <taxon>Catharanthinae</taxon>
        <taxon>Catharanthus</taxon>
    </lineage>
</organism>
<dbReference type="Proteomes" id="UP001060085">
    <property type="component" value="Linkage Group LG05"/>
</dbReference>
<proteinExistence type="predicted"/>
<evidence type="ECO:0000313" key="2">
    <source>
        <dbReference type="Proteomes" id="UP001060085"/>
    </source>
</evidence>
<comment type="caution">
    <text evidence="1">The sequence shown here is derived from an EMBL/GenBank/DDBJ whole genome shotgun (WGS) entry which is preliminary data.</text>
</comment>
<protein>
    <submittedName>
        <fullName evidence="1">Uncharacterized protein</fullName>
    </submittedName>
</protein>
<accession>A0ACC0ANK8</accession>
<reference evidence="2" key="1">
    <citation type="journal article" date="2023" name="Nat. Plants">
        <title>Single-cell RNA sequencing provides a high-resolution roadmap for understanding the multicellular compartmentation of specialized metabolism.</title>
        <authorList>
            <person name="Sun S."/>
            <person name="Shen X."/>
            <person name="Li Y."/>
            <person name="Li Y."/>
            <person name="Wang S."/>
            <person name="Li R."/>
            <person name="Zhang H."/>
            <person name="Shen G."/>
            <person name="Guo B."/>
            <person name="Wei J."/>
            <person name="Xu J."/>
            <person name="St-Pierre B."/>
            <person name="Chen S."/>
            <person name="Sun C."/>
        </authorList>
    </citation>
    <scope>NUCLEOTIDE SEQUENCE [LARGE SCALE GENOMIC DNA]</scope>
</reference>